<feature type="compositionally biased region" description="Acidic residues" evidence="1">
    <location>
        <begin position="306"/>
        <end position="321"/>
    </location>
</feature>
<feature type="chain" id="PRO_5011538278" evidence="2">
    <location>
        <begin position="22"/>
        <end position="440"/>
    </location>
</feature>
<feature type="region of interest" description="Disordered" evidence="1">
    <location>
        <begin position="215"/>
        <end position="270"/>
    </location>
</feature>
<feature type="compositionally biased region" description="Acidic residues" evidence="1">
    <location>
        <begin position="83"/>
        <end position="103"/>
    </location>
</feature>
<sequence>MRLVTTTALALALTAPGYAVLAQEKAPEAKAGAKASGGVYMAKADKTDVFGSDFLGKEIYVKQTEAADEMAEGKADANAELAEGQEDAAEEMADAQDESAEEQAEAKQEASEEMADAQADAQEEVADANEDASEEMAEGPEWESIGEVSDVVMTRDGDVKAVLVDVGGFLGMGAKTVAITMEEISWQTEEGDDEPFLVLKSDRAALENAPEFEKNPEADAEMQKSGMTPAPTATTAGATMGTPPAADDSAETAMDEAETETEQALDSAGETLDEAATATAQMAQNAADSVGTAVENTGEAIDEAATETAETADEAADEATEETAAAPAGNADRLTKMDAAGYRQVEAAGLTAETVEGATVYDMGNEDIGEVVDLVLSADGAVDEAIIDVGGFLGLGEHRVAVRMSDLKVMQSDDDPDDLRVYVASTKEELEAMPEVEVDG</sequence>
<dbReference type="InterPro" id="IPR011033">
    <property type="entry name" value="PRC_barrel-like_sf"/>
</dbReference>
<evidence type="ECO:0000256" key="2">
    <source>
        <dbReference type="SAM" id="SignalP"/>
    </source>
</evidence>
<dbReference type="InterPro" id="IPR027275">
    <property type="entry name" value="PRC-brl_dom"/>
</dbReference>
<evidence type="ECO:0000313" key="5">
    <source>
        <dbReference type="Proteomes" id="UP000199377"/>
    </source>
</evidence>
<dbReference type="Pfam" id="PF05239">
    <property type="entry name" value="PRC"/>
    <property type="match status" value="2"/>
</dbReference>
<reference evidence="4 5" key="1">
    <citation type="submission" date="2016-10" db="EMBL/GenBank/DDBJ databases">
        <authorList>
            <person name="de Groot N.N."/>
        </authorList>
    </citation>
    <scope>NUCLEOTIDE SEQUENCE [LARGE SCALE GENOMIC DNA]</scope>
    <source>
        <strain evidence="4 5">CGMCC 1.11030</strain>
    </source>
</reference>
<dbReference type="AlphaFoldDB" id="A0A1I3IP14"/>
<feature type="signal peptide" evidence="2">
    <location>
        <begin position="1"/>
        <end position="21"/>
    </location>
</feature>
<feature type="region of interest" description="Disordered" evidence="1">
    <location>
        <begin position="306"/>
        <end position="332"/>
    </location>
</feature>
<keyword evidence="5" id="KW-1185">Reference proteome</keyword>
<dbReference type="SUPFAM" id="SSF50346">
    <property type="entry name" value="PRC-barrel domain"/>
    <property type="match status" value="2"/>
</dbReference>
<feature type="region of interest" description="Disordered" evidence="1">
    <location>
        <begin position="83"/>
        <end position="145"/>
    </location>
</feature>
<proteinExistence type="predicted"/>
<gene>
    <name evidence="4" type="ORF">SAMN05216258_107157</name>
</gene>
<evidence type="ECO:0000259" key="3">
    <source>
        <dbReference type="Pfam" id="PF05239"/>
    </source>
</evidence>
<feature type="compositionally biased region" description="Low complexity" evidence="1">
    <location>
        <begin position="226"/>
        <end position="247"/>
    </location>
</feature>
<dbReference type="STRING" id="1114924.SAMN05216258_107157"/>
<keyword evidence="2" id="KW-0732">Signal</keyword>
<evidence type="ECO:0000313" key="4">
    <source>
        <dbReference type="EMBL" id="SFI49696.1"/>
    </source>
</evidence>
<feature type="compositionally biased region" description="Acidic residues" evidence="1">
    <location>
        <begin position="111"/>
        <end position="141"/>
    </location>
</feature>
<dbReference type="PANTHER" id="PTHR36505:SF1">
    <property type="entry name" value="BLR1072 PROTEIN"/>
    <property type="match status" value="1"/>
</dbReference>
<feature type="domain" description="PRC-barrel" evidence="3">
    <location>
        <begin position="143"/>
        <end position="184"/>
    </location>
</feature>
<accession>A0A1I3IP14</accession>
<dbReference type="Gene3D" id="2.30.30.240">
    <property type="entry name" value="PRC-barrel domain"/>
    <property type="match status" value="2"/>
</dbReference>
<protein>
    <submittedName>
        <fullName evidence="4">PRC-barrel domain-containing protein</fullName>
    </submittedName>
</protein>
<feature type="domain" description="PRC-barrel" evidence="3">
    <location>
        <begin position="353"/>
        <end position="421"/>
    </location>
</feature>
<dbReference type="PANTHER" id="PTHR36505">
    <property type="entry name" value="BLR1072 PROTEIN"/>
    <property type="match status" value="1"/>
</dbReference>
<organism evidence="4 5">
    <name type="scientific">Albimonas pacifica</name>
    <dbReference type="NCBI Taxonomy" id="1114924"/>
    <lineage>
        <taxon>Bacteria</taxon>
        <taxon>Pseudomonadati</taxon>
        <taxon>Pseudomonadota</taxon>
        <taxon>Alphaproteobacteria</taxon>
        <taxon>Rhodobacterales</taxon>
        <taxon>Paracoccaceae</taxon>
        <taxon>Albimonas</taxon>
    </lineage>
</organism>
<feature type="compositionally biased region" description="Acidic residues" evidence="1">
    <location>
        <begin position="248"/>
        <end position="263"/>
    </location>
</feature>
<dbReference type="EMBL" id="FOQH01000007">
    <property type="protein sequence ID" value="SFI49696.1"/>
    <property type="molecule type" value="Genomic_DNA"/>
</dbReference>
<dbReference type="Proteomes" id="UP000199377">
    <property type="component" value="Unassembled WGS sequence"/>
</dbReference>
<evidence type="ECO:0000256" key="1">
    <source>
        <dbReference type="SAM" id="MobiDB-lite"/>
    </source>
</evidence>
<name>A0A1I3IP14_9RHOB</name>